<feature type="compositionally biased region" description="Low complexity" evidence="1">
    <location>
        <begin position="65"/>
        <end position="92"/>
    </location>
</feature>
<feature type="compositionally biased region" description="Low complexity" evidence="1">
    <location>
        <begin position="26"/>
        <end position="36"/>
    </location>
</feature>
<organism evidence="3 4">
    <name type="scientific">Liparis tanakae</name>
    <name type="common">Tanaka's snailfish</name>
    <dbReference type="NCBI Taxonomy" id="230148"/>
    <lineage>
        <taxon>Eukaryota</taxon>
        <taxon>Metazoa</taxon>
        <taxon>Chordata</taxon>
        <taxon>Craniata</taxon>
        <taxon>Vertebrata</taxon>
        <taxon>Euteleostomi</taxon>
        <taxon>Actinopterygii</taxon>
        <taxon>Neopterygii</taxon>
        <taxon>Teleostei</taxon>
        <taxon>Neoteleostei</taxon>
        <taxon>Acanthomorphata</taxon>
        <taxon>Eupercaria</taxon>
        <taxon>Perciformes</taxon>
        <taxon>Cottioidei</taxon>
        <taxon>Cottales</taxon>
        <taxon>Liparidae</taxon>
        <taxon>Liparis</taxon>
    </lineage>
</organism>
<accession>A0A4Z2E641</accession>
<feature type="region of interest" description="Disordered" evidence="1">
    <location>
        <begin position="26"/>
        <end position="320"/>
    </location>
</feature>
<feature type="chain" id="PRO_5021266825" evidence="2">
    <location>
        <begin position="20"/>
        <end position="320"/>
    </location>
</feature>
<sequence length="320" mass="31673">MALLLLGFLLSVLHPATEAQTVIGSSSSFPLVDPPLDSSPPPTKHGARFWPPLPPGGRSDVPIRAATATDRQATTNAAPPGGRRAAAAAARPTAQSPPPFLSALSTQNLSGGPIPSRPAAAARPRTDMAGLAFSRASPTKGSPPPTPTAAAKSAADKPAAGSPEEGSLKESGDGGGLQEFGSGAVPSATPAGDESPIRTTASGETPDGRTAETTAGKTSTTPRTETRAPPQTGAPPSPSATPTRTATSSGKRVEVPPSTARETSTPKPPGDEEPPPTTAPSAAAATLPATREAAGGTTPKTTQTGSSTAAPLPRTGKNLN</sequence>
<feature type="compositionally biased region" description="Low complexity" evidence="1">
    <location>
        <begin position="211"/>
        <end position="221"/>
    </location>
</feature>
<dbReference type="EMBL" id="SRLO01016053">
    <property type="protein sequence ID" value="TNN24219.1"/>
    <property type="molecule type" value="Genomic_DNA"/>
</dbReference>
<gene>
    <name evidence="3" type="ORF">EYF80_065659</name>
</gene>
<feature type="compositionally biased region" description="Low complexity" evidence="1">
    <location>
        <begin position="279"/>
        <end position="309"/>
    </location>
</feature>
<keyword evidence="4" id="KW-1185">Reference proteome</keyword>
<feature type="compositionally biased region" description="Low complexity" evidence="1">
    <location>
        <begin position="148"/>
        <end position="163"/>
    </location>
</feature>
<evidence type="ECO:0000313" key="4">
    <source>
        <dbReference type="Proteomes" id="UP000314294"/>
    </source>
</evidence>
<dbReference type="Proteomes" id="UP000314294">
    <property type="component" value="Unassembled WGS sequence"/>
</dbReference>
<reference evidence="3 4" key="1">
    <citation type="submission" date="2019-03" db="EMBL/GenBank/DDBJ databases">
        <title>First draft genome of Liparis tanakae, snailfish: a comprehensive survey of snailfish specific genes.</title>
        <authorList>
            <person name="Kim W."/>
            <person name="Song I."/>
            <person name="Jeong J.-H."/>
            <person name="Kim D."/>
            <person name="Kim S."/>
            <person name="Ryu S."/>
            <person name="Song J.Y."/>
            <person name="Lee S.K."/>
        </authorList>
    </citation>
    <scope>NUCLEOTIDE SEQUENCE [LARGE SCALE GENOMIC DNA]</scope>
    <source>
        <tissue evidence="3">Muscle</tissue>
    </source>
</reference>
<name>A0A4Z2E641_9TELE</name>
<evidence type="ECO:0000256" key="1">
    <source>
        <dbReference type="SAM" id="MobiDB-lite"/>
    </source>
</evidence>
<protein>
    <submittedName>
        <fullName evidence="3">Uncharacterized protein</fullName>
    </submittedName>
</protein>
<feature type="compositionally biased region" description="Low complexity" evidence="1">
    <location>
        <begin position="113"/>
        <end position="123"/>
    </location>
</feature>
<feature type="signal peptide" evidence="2">
    <location>
        <begin position="1"/>
        <end position="19"/>
    </location>
</feature>
<feature type="compositionally biased region" description="Low complexity" evidence="1">
    <location>
        <begin position="240"/>
        <end position="249"/>
    </location>
</feature>
<dbReference type="OrthoDB" id="10066605at2759"/>
<evidence type="ECO:0000313" key="3">
    <source>
        <dbReference type="EMBL" id="TNN24219.1"/>
    </source>
</evidence>
<dbReference type="AlphaFoldDB" id="A0A4Z2E641"/>
<keyword evidence="2" id="KW-0732">Signal</keyword>
<comment type="caution">
    <text evidence="3">The sequence shown here is derived from an EMBL/GenBank/DDBJ whole genome shotgun (WGS) entry which is preliminary data.</text>
</comment>
<evidence type="ECO:0000256" key="2">
    <source>
        <dbReference type="SAM" id="SignalP"/>
    </source>
</evidence>
<proteinExistence type="predicted"/>